<dbReference type="InterPro" id="IPR036291">
    <property type="entry name" value="NAD(P)-bd_dom_sf"/>
</dbReference>
<accession>A0A1Q5U774</accession>
<dbReference type="InterPro" id="IPR002347">
    <property type="entry name" value="SDR_fam"/>
</dbReference>
<comment type="caution">
    <text evidence="3">The sequence shown here is derived from an EMBL/GenBank/DDBJ whole genome shotgun (WGS) entry which is preliminary data.</text>
</comment>
<sequence>MSFPYKHVLLIGATAGIGRAMADRFIETGIKVTAVGRRQERLDEFVRKHGEDKASGVAFDISGISKTPAFAESVMKSYPGIDCLFLNAGIQNAYDLSDPATFDLERFQNETHVNYISLVALVHAFLPVFREKDTPTSIIFTGTNIAIIPAATLPAYCGSKAALNVFTLCLRENLGNTKIKIIEISPPPVQTELHDYMGESGRSFGMPVDQFTDAAHRGLLEGKDQIVIGAVGPAETFNEIVEKRRDAFENFAKLMRSAH</sequence>
<dbReference type="Gene3D" id="3.40.50.720">
    <property type="entry name" value="NAD(P)-binding Rossmann-like Domain"/>
    <property type="match status" value="1"/>
</dbReference>
<evidence type="ECO:0008006" key="5">
    <source>
        <dbReference type="Google" id="ProtNLM"/>
    </source>
</evidence>
<reference evidence="3 4" key="1">
    <citation type="submission" date="2016-10" db="EMBL/GenBank/DDBJ databases">
        <title>Genome sequence of the ascomycete fungus Penicillium subrubescens.</title>
        <authorList>
            <person name="De Vries R.P."/>
            <person name="Peng M."/>
            <person name="Dilokpimol A."/>
            <person name="Hilden K."/>
            <person name="Makela M.R."/>
            <person name="Grigoriev I."/>
            <person name="Riley R."/>
            <person name="Granchi Z."/>
        </authorList>
    </citation>
    <scope>NUCLEOTIDE SEQUENCE [LARGE SCALE GENOMIC DNA]</scope>
    <source>
        <strain evidence="3 4">CBS 132785</strain>
    </source>
</reference>
<proteinExistence type="inferred from homology"/>
<organism evidence="3 4">
    <name type="scientific">Penicillium subrubescens</name>
    <dbReference type="NCBI Taxonomy" id="1316194"/>
    <lineage>
        <taxon>Eukaryota</taxon>
        <taxon>Fungi</taxon>
        <taxon>Dikarya</taxon>
        <taxon>Ascomycota</taxon>
        <taxon>Pezizomycotina</taxon>
        <taxon>Eurotiomycetes</taxon>
        <taxon>Eurotiomycetidae</taxon>
        <taxon>Eurotiales</taxon>
        <taxon>Aspergillaceae</taxon>
        <taxon>Penicillium</taxon>
    </lineage>
</organism>
<dbReference type="SUPFAM" id="SSF51735">
    <property type="entry name" value="NAD(P)-binding Rossmann-fold domains"/>
    <property type="match status" value="1"/>
</dbReference>
<protein>
    <recommendedName>
        <fullName evidence="5">Oxidoreductase DltE</fullName>
    </recommendedName>
</protein>
<evidence type="ECO:0000256" key="2">
    <source>
        <dbReference type="ARBA" id="ARBA00023002"/>
    </source>
</evidence>
<dbReference type="PRINTS" id="PR00081">
    <property type="entry name" value="GDHRDH"/>
</dbReference>
<evidence type="ECO:0000256" key="1">
    <source>
        <dbReference type="ARBA" id="ARBA00006484"/>
    </source>
</evidence>
<keyword evidence="2" id="KW-0560">Oxidoreductase</keyword>
<keyword evidence="4" id="KW-1185">Reference proteome</keyword>
<dbReference type="PANTHER" id="PTHR43669:SF15">
    <property type="entry name" value="OXIDOREDUCTASE, SHORT-CHAIN DEHYDROGENASE_REDUCTASE FAMILY (AFU_ORTHOLOGUE AFUA_1G01330)"/>
    <property type="match status" value="1"/>
</dbReference>
<dbReference type="OrthoDB" id="37659at2759"/>
<comment type="similarity">
    <text evidence="1">Belongs to the short-chain dehydrogenases/reductases (SDR) family.</text>
</comment>
<dbReference type="Pfam" id="PF00106">
    <property type="entry name" value="adh_short"/>
    <property type="match status" value="1"/>
</dbReference>
<name>A0A1Q5U774_9EURO</name>
<dbReference type="PANTHER" id="PTHR43669">
    <property type="entry name" value="5-KETO-D-GLUCONATE 5-REDUCTASE"/>
    <property type="match status" value="1"/>
</dbReference>
<dbReference type="GO" id="GO:0016491">
    <property type="term" value="F:oxidoreductase activity"/>
    <property type="evidence" value="ECO:0007669"/>
    <property type="project" value="UniProtKB-KW"/>
</dbReference>
<dbReference type="AlphaFoldDB" id="A0A1Q5U774"/>
<evidence type="ECO:0000313" key="4">
    <source>
        <dbReference type="Proteomes" id="UP000186955"/>
    </source>
</evidence>
<gene>
    <name evidence="3" type="ORF">PENSUB_5694</name>
</gene>
<evidence type="ECO:0000313" key="3">
    <source>
        <dbReference type="EMBL" id="OKP08327.1"/>
    </source>
</evidence>
<dbReference type="EMBL" id="MNBE01000569">
    <property type="protein sequence ID" value="OKP08327.1"/>
    <property type="molecule type" value="Genomic_DNA"/>
</dbReference>
<dbReference type="STRING" id="1316194.A0A1Q5U774"/>
<dbReference type="Proteomes" id="UP000186955">
    <property type="component" value="Unassembled WGS sequence"/>
</dbReference>